<comment type="caution">
    <text evidence="5">The sequence shown here is derived from an EMBL/GenBank/DDBJ whole genome shotgun (WGS) entry which is preliminary data.</text>
</comment>
<dbReference type="GO" id="GO:0005930">
    <property type="term" value="C:axoneme"/>
    <property type="evidence" value="ECO:0007669"/>
    <property type="project" value="UniProtKB-SubCell"/>
</dbReference>
<reference evidence="5" key="1">
    <citation type="journal article" date="2020" name="bioRxiv">
        <title>Comparative genomics of Chlamydomonas.</title>
        <authorList>
            <person name="Craig R.J."/>
            <person name="Hasan A.R."/>
            <person name="Ness R.W."/>
            <person name="Keightley P.D."/>
        </authorList>
    </citation>
    <scope>NUCLEOTIDE SEQUENCE</scope>
    <source>
        <strain evidence="5">CCAP 11/173</strain>
    </source>
</reference>
<dbReference type="InterPro" id="IPR003591">
    <property type="entry name" value="Leu-rich_rpt_typical-subtyp"/>
</dbReference>
<keyword evidence="6" id="KW-1185">Reference proteome</keyword>
<dbReference type="PANTHER" id="PTHR45973">
    <property type="entry name" value="PROTEIN PHOSPHATASE 1 REGULATORY SUBUNIT SDS22-RELATED"/>
    <property type="match status" value="1"/>
</dbReference>
<feature type="compositionally biased region" description="Gly residues" evidence="4">
    <location>
        <begin position="269"/>
        <end position="289"/>
    </location>
</feature>
<evidence type="ECO:0000256" key="2">
    <source>
        <dbReference type="ARBA" id="ARBA00022614"/>
    </source>
</evidence>
<keyword evidence="2" id="KW-0433">Leucine-rich repeat</keyword>
<feature type="region of interest" description="Disordered" evidence="4">
    <location>
        <begin position="414"/>
        <end position="448"/>
    </location>
</feature>
<organism evidence="5 6">
    <name type="scientific">Chlamydomonas schloesseri</name>
    <dbReference type="NCBI Taxonomy" id="2026947"/>
    <lineage>
        <taxon>Eukaryota</taxon>
        <taxon>Viridiplantae</taxon>
        <taxon>Chlorophyta</taxon>
        <taxon>core chlorophytes</taxon>
        <taxon>Chlorophyceae</taxon>
        <taxon>CS clade</taxon>
        <taxon>Chlamydomonadales</taxon>
        <taxon>Chlamydomonadaceae</taxon>
        <taxon>Chlamydomonas</taxon>
    </lineage>
</organism>
<keyword evidence="3" id="KW-0677">Repeat</keyword>
<feature type="compositionally biased region" description="Gly residues" evidence="4">
    <location>
        <begin position="237"/>
        <end position="246"/>
    </location>
</feature>
<feature type="region of interest" description="Disordered" evidence="4">
    <location>
        <begin position="482"/>
        <end position="519"/>
    </location>
</feature>
<name>A0A835WNZ9_9CHLO</name>
<evidence type="ECO:0000256" key="3">
    <source>
        <dbReference type="ARBA" id="ARBA00022737"/>
    </source>
</evidence>
<proteinExistence type="predicted"/>
<evidence type="ECO:0000313" key="5">
    <source>
        <dbReference type="EMBL" id="KAG2451349.1"/>
    </source>
</evidence>
<dbReference type="AlphaFoldDB" id="A0A835WNZ9"/>
<dbReference type="Pfam" id="PF00560">
    <property type="entry name" value="LRR_1"/>
    <property type="match status" value="1"/>
</dbReference>
<dbReference type="Proteomes" id="UP000613740">
    <property type="component" value="Unassembled WGS sequence"/>
</dbReference>
<dbReference type="PANTHER" id="PTHR45973:SF35">
    <property type="entry name" value="LEUCINE-RICH REPEAT-CONTAINING PROTEIN 43"/>
    <property type="match status" value="1"/>
</dbReference>
<accession>A0A835WNZ9</accession>
<feature type="compositionally biased region" description="Polar residues" evidence="4">
    <location>
        <begin position="207"/>
        <end position="236"/>
    </location>
</feature>
<dbReference type="InterPro" id="IPR001611">
    <property type="entry name" value="Leu-rich_rpt"/>
</dbReference>
<dbReference type="SUPFAM" id="SSF52075">
    <property type="entry name" value="Outer arm dynein light chain 1"/>
    <property type="match status" value="1"/>
</dbReference>
<feature type="region of interest" description="Disordered" evidence="4">
    <location>
        <begin position="199"/>
        <end position="294"/>
    </location>
</feature>
<sequence length="606" mass="63373">MTPAEPEKKPQAAATMAEAAATKNPYLTMSTLKLSAMPNGIEKLRSLTNLDISNNPITSIPENALPLSLVELTVTGCQLVELPVSLADLPRLQKLFAGANKLHSIEPVFESASLQHAGLAYNCVAVLPSNEALLRGSPLLSLDLAHNDLEGLAPTLTALAALPSLAALSLGGNPVALAPRYVSEARSRLRQLMFLDGQRLDLPTGSRPGTSTTANTSFQHQTSGQHSMRHQSTTFSVGGGAGGLGAPDGLSRMPGGASAHGSLMRPQPHGGGGSAGPGAGRPFVGGSGGAFSPHTTVHFEESEAELGGGAEASALQVELRGLAPSEDPFGAVKARWAEQISTAEDLGMSVPPVLDMPVPPMQPVLYHIELADPDGTPLASVPLKVLPPQPPDVHTMFDPKAKAAAAAAAAKEVKAAAKPKSPKGKLGSARGRKNAAVEEDPTGAPQLQRGALRVTLPVRAIVQHRNWLRSGVSITLHKTTHTAVPRTPPVGGDEAGGSPARASNAQTARKPKKAEEAPKVEYDITSSTEVIGTTILRAGMQVVDGYTTDGFERLDFRPPPALFDSATGVRLPLKDARHPSHVVASMEARLRLHVELSERPPWEQER</sequence>
<dbReference type="OrthoDB" id="1668230at2759"/>
<gene>
    <name evidence="5" type="ORF">HYH02_003953</name>
</gene>
<evidence type="ECO:0000256" key="1">
    <source>
        <dbReference type="ARBA" id="ARBA00004430"/>
    </source>
</evidence>
<evidence type="ECO:0000256" key="4">
    <source>
        <dbReference type="SAM" id="MobiDB-lite"/>
    </source>
</evidence>
<dbReference type="PROSITE" id="PS51450">
    <property type="entry name" value="LRR"/>
    <property type="match status" value="1"/>
</dbReference>
<dbReference type="SMART" id="SM00369">
    <property type="entry name" value="LRR_TYP"/>
    <property type="match status" value="3"/>
</dbReference>
<evidence type="ECO:0000313" key="6">
    <source>
        <dbReference type="Proteomes" id="UP000613740"/>
    </source>
</evidence>
<dbReference type="InterPro" id="IPR032675">
    <property type="entry name" value="LRR_dom_sf"/>
</dbReference>
<dbReference type="Gene3D" id="3.80.10.10">
    <property type="entry name" value="Ribonuclease Inhibitor"/>
    <property type="match status" value="1"/>
</dbReference>
<dbReference type="InterPro" id="IPR050576">
    <property type="entry name" value="Cilia_flagella_integrity"/>
</dbReference>
<comment type="subcellular location">
    <subcellularLocation>
        <location evidence="1">Cytoplasm</location>
        <location evidence="1">Cytoskeleton</location>
        <location evidence="1">Cilium axoneme</location>
    </subcellularLocation>
</comment>
<dbReference type="EMBL" id="JAEHOD010000008">
    <property type="protein sequence ID" value="KAG2451349.1"/>
    <property type="molecule type" value="Genomic_DNA"/>
</dbReference>
<protein>
    <submittedName>
        <fullName evidence="5">Uncharacterized protein</fullName>
    </submittedName>
</protein>